<gene>
    <name evidence="1" type="ORF">MSSD14B_28940</name>
</gene>
<protein>
    <submittedName>
        <fullName evidence="1">Uncharacterized protein</fullName>
    </submittedName>
</protein>
<name>A0A5M3Q269_9GAMM</name>
<proteinExistence type="predicted"/>
<reference evidence="1 2" key="1">
    <citation type="journal article" date="2019" name="J. Gen. Appl. Microbiol.">
        <title>Aerobic degradation of cis-dichloroethene by the marine bacterium Marinobacter salsuginis strain 5N-3.</title>
        <authorList>
            <person name="Inoue Y."/>
            <person name="Fukunaga Y."/>
            <person name="Katsumata H."/>
            <person name="Ohji S."/>
            <person name="Hosoyama A."/>
            <person name="Mori K."/>
            <person name="Ando K."/>
        </authorList>
    </citation>
    <scope>NUCLEOTIDE SEQUENCE [LARGE SCALE GENOMIC DNA]</scope>
    <source>
        <strain evidence="1 2">NBRC 109114</strain>
    </source>
</reference>
<dbReference type="RefSeq" id="WP_136630297.1">
    <property type="nucleotide sequence ID" value="NZ_BGZI01000020.1"/>
</dbReference>
<accession>A0A5M3Q269</accession>
<evidence type="ECO:0000313" key="1">
    <source>
        <dbReference type="EMBL" id="GBO89226.1"/>
    </source>
</evidence>
<dbReference type="AlphaFoldDB" id="A0A5M3Q269"/>
<dbReference type="Proteomes" id="UP000387223">
    <property type="component" value="Unassembled WGS sequence"/>
</dbReference>
<comment type="caution">
    <text evidence="1">The sequence shown here is derived from an EMBL/GenBank/DDBJ whole genome shotgun (WGS) entry which is preliminary data.</text>
</comment>
<sequence>MSGQKLGLESARVMEAANLLLTKIGRRQQLVSCTGSYENAFQFKSATGKTIIVPCYRRNGCLLGIRSVLQRVNERQRFSWLINGQADRNMQELAFFGETAIIQFSRDEVVSLQYDQAVAFKIPQPMEDAERRTAVIEADENTPPFPEITNLVIRDMRDHPVEFPLKTISRAA</sequence>
<organism evidence="1 2">
    <name type="scientific">Marinobacter salsuginis</name>
    <dbReference type="NCBI Taxonomy" id="418719"/>
    <lineage>
        <taxon>Bacteria</taxon>
        <taxon>Pseudomonadati</taxon>
        <taxon>Pseudomonadota</taxon>
        <taxon>Gammaproteobacteria</taxon>
        <taxon>Pseudomonadales</taxon>
        <taxon>Marinobacteraceae</taxon>
        <taxon>Marinobacter</taxon>
    </lineage>
</organism>
<evidence type="ECO:0000313" key="2">
    <source>
        <dbReference type="Proteomes" id="UP000387223"/>
    </source>
</evidence>
<dbReference type="EMBL" id="BGZI01000020">
    <property type="protein sequence ID" value="GBO89226.1"/>
    <property type="molecule type" value="Genomic_DNA"/>
</dbReference>